<evidence type="ECO:0000313" key="3">
    <source>
        <dbReference type="Proteomes" id="UP000225740"/>
    </source>
</evidence>
<accession>A0A2G1WC15</accession>
<proteinExistence type="predicted"/>
<dbReference type="EMBL" id="NIZW01000002">
    <property type="protein sequence ID" value="PHQ36573.1"/>
    <property type="molecule type" value="Genomic_DNA"/>
</dbReference>
<keyword evidence="3" id="KW-1185">Reference proteome</keyword>
<reference evidence="2 3" key="1">
    <citation type="submission" date="2017-06" db="EMBL/GenBank/DDBJ databases">
        <title>Description of Rhodopirellula bahusiensis sp. nov.</title>
        <authorList>
            <person name="Kizina J."/>
            <person name="Harder J."/>
        </authorList>
    </citation>
    <scope>NUCLEOTIDE SEQUENCE [LARGE SCALE GENOMIC DNA]</scope>
    <source>
        <strain evidence="2 3">SWK21</strain>
    </source>
</reference>
<organism evidence="2 3">
    <name type="scientific">Rhodopirellula bahusiensis</name>
    <dbReference type="NCBI Taxonomy" id="2014065"/>
    <lineage>
        <taxon>Bacteria</taxon>
        <taxon>Pseudomonadati</taxon>
        <taxon>Planctomycetota</taxon>
        <taxon>Planctomycetia</taxon>
        <taxon>Pirellulales</taxon>
        <taxon>Pirellulaceae</taxon>
        <taxon>Rhodopirellula</taxon>
    </lineage>
</organism>
<gene>
    <name evidence="2" type="ORF">CEE69_04160</name>
</gene>
<name>A0A2G1WC15_9BACT</name>
<comment type="caution">
    <text evidence="2">The sequence shown here is derived from an EMBL/GenBank/DDBJ whole genome shotgun (WGS) entry which is preliminary data.</text>
</comment>
<sequence length="79" mass="8953">MANESAPARSLADRTDAFRIPKPQRLGPDSAPRHNPPRQQGPKTPPYRISNAIGWFVDHWYDGDDGHTYKSNWESDGSY</sequence>
<dbReference type="AlphaFoldDB" id="A0A2G1WC15"/>
<protein>
    <submittedName>
        <fullName evidence="2">Uncharacterized protein</fullName>
    </submittedName>
</protein>
<dbReference type="Proteomes" id="UP000225740">
    <property type="component" value="Unassembled WGS sequence"/>
</dbReference>
<evidence type="ECO:0000256" key="1">
    <source>
        <dbReference type="SAM" id="MobiDB-lite"/>
    </source>
</evidence>
<evidence type="ECO:0000313" key="2">
    <source>
        <dbReference type="EMBL" id="PHQ36573.1"/>
    </source>
</evidence>
<feature type="region of interest" description="Disordered" evidence="1">
    <location>
        <begin position="1"/>
        <end position="49"/>
    </location>
</feature>